<dbReference type="CDD" id="cd09328">
    <property type="entry name" value="LIM2_abLIM"/>
    <property type="match status" value="1"/>
</dbReference>
<dbReference type="GO" id="GO:0051015">
    <property type="term" value="F:actin filament binding"/>
    <property type="evidence" value="ECO:0007669"/>
    <property type="project" value="TreeGrafter"/>
</dbReference>
<feature type="domain" description="LIM zinc-binding" evidence="14">
    <location>
        <begin position="28"/>
        <end position="87"/>
    </location>
</feature>
<evidence type="ECO:0000256" key="12">
    <source>
        <dbReference type="PROSITE-ProRule" id="PRU00125"/>
    </source>
</evidence>
<feature type="compositionally biased region" description="Polar residues" evidence="13">
    <location>
        <begin position="351"/>
        <end position="360"/>
    </location>
</feature>
<dbReference type="GeneID" id="113056100"/>
<dbReference type="InterPro" id="IPR032402">
    <property type="entry name" value="AbLIM_anchor"/>
</dbReference>
<dbReference type="FunFam" id="2.10.110.10:FF:000004">
    <property type="entry name" value="actin-binding LIM protein 1 isoform X1"/>
    <property type="match status" value="1"/>
</dbReference>
<feature type="region of interest" description="Disordered" evidence="13">
    <location>
        <begin position="345"/>
        <end position="424"/>
    </location>
</feature>
<evidence type="ECO:0000259" key="14">
    <source>
        <dbReference type="PROSITE" id="PS50023"/>
    </source>
</evidence>
<dbReference type="PROSITE" id="PS00478">
    <property type="entry name" value="LIM_DOMAIN_1"/>
    <property type="match status" value="3"/>
</dbReference>
<dbReference type="FunFam" id="2.10.110.10:FF:000053">
    <property type="entry name" value="Actin-binding LIM protein family, member 2"/>
    <property type="match status" value="1"/>
</dbReference>
<dbReference type="FunFam" id="2.10.110.10:FF:000003">
    <property type="entry name" value="actin-binding LIM protein 1 isoform X1"/>
    <property type="match status" value="1"/>
</dbReference>
<keyword evidence="5" id="KW-0677">Repeat</keyword>
<dbReference type="PROSITE" id="PS50023">
    <property type="entry name" value="LIM_DOMAIN_2"/>
    <property type="match status" value="3"/>
</dbReference>
<evidence type="ECO:0000256" key="10">
    <source>
        <dbReference type="ARBA" id="ARBA00071022"/>
    </source>
</evidence>
<dbReference type="AlphaFoldDB" id="A0A6P6L1G5"/>
<evidence type="ECO:0000259" key="15">
    <source>
        <dbReference type="PROSITE" id="PS51089"/>
    </source>
</evidence>
<dbReference type="Gene3D" id="2.10.110.10">
    <property type="entry name" value="Cysteine Rich Protein"/>
    <property type="match status" value="4"/>
</dbReference>
<feature type="domain" description="LIM zinc-binding" evidence="14">
    <location>
        <begin position="88"/>
        <end position="147"/>
    </location>
</feature>
<evidence type="ECO:0000256" key="2">
    <source>
        <dbReference type="ARBA" id="ARBA00022490"/>
    </source>
</evidence>
<evidence type="ECO:0000256" key="6">
    <source>
        <dbReference type="ARBA" id="ARBA00022833"/>
    </source>
</evidence>
<dbReference type="FunFam" id="1.10.950.10:FF:000001">
    <property type="entry name" value="actin-binding LIM protein 1 isoform X2"/>
    <property type="match status" value="1"/>
</dbReference>
<dbReference type="InterPro" id="IPR051618">
    <property type="entry name" value="Actin-binding_LIM"/>
</dbReference>
<feature type="domain" description="LIM zinc-binding" evidence="14">
    <location>
        <begin position="154"/>
        <end position="213"/>
    </location>
</feature>
<evidence type="ECO:0000256" key="11">
    <source>
        <dbReference type="ARBA" id="ARBA00075723"/>
    </source>
</evidence>
<keyword evidence="4 12" id="KW-0479">Metal-binding</keyword>
<evidence type="ECO:0000256" key="8">
    <source>
        <dbReference type="ARBA" id="ARBA00060056"/>
    </source>
</evidence>
<evidence type="ECO:0000256" key="13">
    <source>
        <dbReference type="SAM" id="MobiDB-lite"/>
    </source>
</evidence>
<keyword evidence="16" id="KW-1185">Reference proteome</keyword>
<gene>
    <name evidence="17" type="primary">LOC113056100</name>
</gene>
<dbReference type="GO" id="GO:0005737">
    <property type="term" value="C:cytoplasm"/>
    <property type="evidence" value="ECO:0007669"/>
    <property type="project" value="UniProtKB-SubCell"/>
</dbReference>
<evidence type="ECO:0000256" key="4">
    <source>
        <dbReference type="ARBA" id="ARBA00022723"/>
    </source>
</evidence>
<dbReference type="RefSeq" id="XP_026078380.1">
    <property type="nucleotide sequence ID" value="XM_026222595.1"/>
</dbReference>
<dbReference type="PROSITE" id="PS51089">
    <property type="entry name" value="HP"/>
    <property type="match status" value="1"/>
</dbReference>
<dbReference type="GO" id="GO:0015629">
    <property type="term" value="C:actin cytoskeleton"/>
    <property type="evidence" value="ECO:0007669"/>
    <property type="project" value="TreeGrafter"/>
</dbReference>
<keyword evidence="7 12" id="KW-0440">LIM domain</keyword>
<keyword evidence="3" id="KW-0597">Phosphoprotein</keyword>
<dbReference type="CDD" id="cd09329">
    <property type="entry name" value="LIM3_abLIM"/>
    <property type="match status" value="1"/>
</dbReference>
<dbReference type="Proteomes" id="UP000515129">
    <property type="component" value="Chromosome 37"/>
</dbReference>
<comment type="subunit">
    <text evidence="9">Interacts with F-actin and ABRA.</text>
</comment>
<dbReference type="Pfam" id="PF00412">
    <property type="entry name" value="LIM"/>
    <property type="match status" value="4"/>
</dbReference>
<protein>
    <recommendedName>
        <fullName evidence="10">Actin-binding LIM protein 2</fullName>
    </recommendedName>
    <alternativeName>
        <fullName evidence="11">Actin-binding LIM protein family member 2</fullName>
    </alternativeName>
</protein>
<dbReference type="CDD" id="cd09327">
    <property type="entry name" value="LIM1_abLIM"/>
    <property type="match status" value="1"/>
</dbReference>
<evidence type="ECO:0000313" key="16">
    <source>
        <dbReference type="Proteomes" id="UP000515129"/>
    </source>
</evidence>
<feature type="domain" description="HP" evidence="15">
    <location>
        <begin position="523"/>
        <end position="591"/>
    </location>
</feature>
<sequence length="591" mass="66390">MPEEKAFHQQAVHSSPEQQTGQRQSGPIPCQNCGNPCKGEVLRVQNKHFHIKCFVCKVCGCDLAQGGFFVRQGEYICTLDYQRLYGTRCFSCEEFIEGEVVSALGKTYHQRCFACAICKQPFPAGGRVTFNGKECVCEKCIQPVNSMAPPQAVHNCCGCGKEFKNEQSLVALEKHWHLGCFKCKVCNKVLNAEYISMDGIPYCEADYHAMFGIQCETCRKYITGKVLEAGEKHYHPTCARCVRCDKMFGEGEEMYLQGSSIWHPPCRQAARNEEKSKVRRTSSESITSAPASSASGSPSRVIYAKLGDELLDYKDLAALPKIKAIYNIDRPDMLSYSPYVSYPVEDRTFGESPQQLTPTPTEGDGEKSPRQRRPSSPSSNSSVGGYGRYTPSRSPQTYSRPGSESGRSTPSLSTYSDGKSPSSTYVAAPRHFHIPASRTSWQDGDDIDKKTRTSWMNLKSEMDRQSPDLDPRTSTHSLPTDISQPNFPYNKSASLPGYGRNGIYKAADLGEDEGDHDSSWSGMREYKVYPYDVLAVTHRVRVKLPRDIDRTRLERHLSPEDFFSVFGMTIEQFDRLALWKKNDLKKKARLF</sequence>
<accession>A0A6P6L1G5</accession>
<comment type="subcellular location">
    <subcellularLocation>
        <location evidence="1">Cytoplasm</location>
    </subcellularLocation>
</comment>
<organism evidence="16 17">
    <name type="scientific">Carassius auratus</name>
    <name type="common">Goldfish</name>
    <dbReference type="NCBI Taxonomy" id="7957"/>
    <lineage>
        <taxon>Eukaryota</taxon>
        <taxon>Metazoa</taxon>
        <taxon>Chordata</taxon>
        <taxon>Craniata</taxon>
        <taxon>Vertebrata</taxon>
        <taxon>Euteleostomi</taxon>
        <taxon>Actinopterygii</taxon>
        <taxon>Neopterygii</taxon>
        <taxon>Teleostei</taxon>
        <taxon>Ostariophysi</taxon>
        <taxon>Cypriniformes</taxon>
        <taxon>Cyprinidae</taxon>
        <taxon>Cyprininae</taxon>
        <taxon>Carassius</taxon>
    </lineage>
</organism>
<reference evidence="17" key="1">
    <citation type="submission" date="2025-08" db="UniProtKB">
        <authorList>
            <consortium name="RefSeq"/>
        </authorList>
    </citation>
    <scope>IDENTIFICATION</scope>
    <source>
        <strain evidence="17">Wakin</strain>
        <tissue evidence="17">Muscle</tissue>
    </source>
</reference>
<dbReference type="PANTHER" id="PTHR24213">
    <property type="entry name" value="ACTIN-BINDING LIM PROTEIN"/>
    <property type="match status" value="1"/>
</dbReference>
<dbReference type="InterPro" id="IPR036886">
    <property type="entry name" value="Villin_headpiece_dom_sf"/>
</dbReference>
<keyword evidence="6 12" id="KW-0862">Zinc</keyword>
<evidence type="ECO:0000256" key="3">
    <source>
        <dbReference type="ARBA" id="ARBA00022553"/>
    </source>
</evidence>
<evidence type="ECO:0000256" key="5">
    <source>
        <dbReference type="ARBA" id="ARBA00022737"/>
    </source>
</evidence>
<dbReference type="CDD" id="cd09330">
    <property type="entry name" value="LIM4_abLIM"/>
    <property type="match status" value="1"/>
</dbReference>
<feature type="region of interest" description="Disordered" evidence="13">
    <location>
        <begin position="1"/>
        <end position="24"/>
    </location>
</feature>
<dbReference type="Pfam" id="PF16182">
    <property type="entry name" value="AbLIM_anchor"/>
    <property type="match status" value="2"/>
</dbReference>
<dbReference type="Gene3D" id="1.10.950.10">
    <property type="entry name" value="Villin headpiece domain"/>
    <property type="match status" value="1"/>
</dbReference>
<dbReference type="Pfam" id="PF02209">
    <property type="entry name" value="VHP"/>
    <property type="match status" value="1"/>
</dbReference>
<dbReference type="GO" id="GO:0046872">
    <property type="term" value="F:metal ion binding"/>
    <property type="evidence" value="ECO:0007669"/>
    <property type="project" value="UniProtKB-KW"/>
</dbReference>
<dbReference type="InterPro" id="IPR001781">
    <property type="entry name" value="Znf_LIM"/>
</dbReference>
<feature type="compositionally biased region" description="Polar residues" evidence="13">
    <location>
        <begin position="474"/>
        <end position="490"/>
    </location>
</feature>
<name>A0A6P6L1G5_CARAU</name>
<feature type="region of interest" description="Disordered" evidence="13">
    <location>
        <begin position="272"/>
        <end position="298"/>
    </location>
</feature>
<comment type="function">
    <text evidence="8">May act as scaffold protein. May stimulate ABRA activity and ABRA-dependent SRF transcriptional activity.</text>
</comment>
<feature type="compositionally biased region" description="Basic and acidic residues" evidence="13">
    <location>
        <begin position="460"/>
        <end position="473"/>
    </location>
</feature>
<feature type="compositionally biased region" description="Polar residues" evidence="13">
    <location>
        <begin position="391"/>
        <end position="424"/>
    </location>
</feature>
<evidence type="ECO:0000256" key="1">
    <source>
        <dbReference type="ARBA" id="ARBA00004496"/>
    </source>
</evidence>
<feature type="compositionally biased region" description="Polar residues" evidence="13">
    <location>
        <begin position="11"/>
        <end position="24"/>
    </location>
</feature>
<dbReference type="SMART" id="SM00153">
    <property type="entry name" value="VHP"/>
    <property type="match status" value="1"/>
</dbReference>
<evidence type="ECO:0000313" key="17">
    <source>
        <dbReference type="RefSeq" id="XP_026078380.1"/>
    </source>
</evidence>
<dbReference type="SUPFAM" id="SSF47050">
    <property type="entry name" value="VHP, Villin headpiece domain"/>
    <property type="match status" value="1"/>
</dbReference>
<dbReference type="GO" id="GO:0007010">
    <property type="term" value="P:cytoskeleton organization"/>
    <property type="evidence" value="ECO:0007669"/>
    <property type="project" value="InterPro"/>
</dbReference>
<dbReference type="InterPro" id="IPR003128">
    <property type="entry name" value="Villin_headpiece"/>
</dbReference>
<evidence type="ECO:0000256" key="9">
    <source>
        <dbReference type="ARBA" id="ARBA00065493"/>
    </source>
</evidence>
<dbReference type="GO" id="GO:0030032">
    <property type="term" value="P:lamellipodium assembly"/>
    <property type="evidence" value="ECO:0007669"/>
    <property type="project" value="TreeGrafter"/>
</dbReference>
<dbReference type="SUPFAM" id="SSF57716">
    <property type="entry name" value="Glucocorticoid receptor-like (DNA-binding domain)"/>
    <property type="match status" value="6"/>
</dbReference>
<dbReference type="PANTHER" id="PTHR24213:SF6">
    <property type="entry name" value="ACTIN-BINDING LIM PROTEIN 2"/>
    <property type="match status" value="1"/>
</dbReference>
<dbReference type="FunFam" id="2.10.110.10:FF:000007">
    <property type="entry name" value="actin-binding LIM protein 1 isoform X1"/>
    <property type="match status" value="1"/>
</dbReference>
<evidence type="ECO:0000256" key="7">
    <source>
        <dbReference type="ARBA" id="ARBA00023038"/>
    </source>
</evidence>
<proteinExistence type="predicted"/>
<keyword evidence="2" id="KW-0963">Cytoplasm</keyword>
<feature type="compositionally biased region" description="Low complexity" evidence="13">
    <location>
        <begin position="283"/>
        <end position="298"/>
    </location>
</feature>
<feature type="region of interest" description="Disordered" evidence="13">
    <location>
        <begin position="459"/>
        <end position="490"/>
    </location>
</feature>
<dbReference type="SMART" id="SM00132">
    <property type="entry name" value="LIM"/>
    <property type="match status" value="4"/>
</dbReference>